<dbReference type="CDD" id="cd14686">
    <property type="entry name" value="bZIP"/>
    <property type="match status" value="1"/>
</dbReference>
<gene>
    <name evidence="2" type="ORF">FALBO_17269</name>
</gene>
<accession>A0A8H4K4W1</accession>
<evidence type="ECO:0000313" key="3">
    <source>
        <dbReference type="Proteomes" id="UP000554235"/>
    </source>
</evidence>
<dbReference type="AlphaFoldDB" id="A0A8H4K4W1"/>
<reference evidence="2 3" key="1">
    <citation type="submission" date="2020-01" db="EMBL/GenBank/DDBJ databases">
        <title>Identification and distribution of gene clusters putatively required for synthesis of sphingolipid metabolism inhibitors in phylogenetically diverse species of the filamentous fungus Fusarium.</title>
        <authorList>
            <person name="Kim H.-S."/>
            <person name="Busman M."/>
            <person name="Brown D.W."/>
            <person name="Divon H."/>
            <person name="Uhlig S."/>
            <person name="Proctor R.H."/>
        </authorList>
    </citation>
    <scope>NUCLEOTIDE SEQUENCE [LARGE SCALE GENOMIC DNA]</scope>
    <source>
        <strain evidence="2 3">NRRL 20459</strain>
    </source>
</reference>
<sequence>PPPPPPRSGPTGGLAGAHTLPERPATSSWGLPSEEQPQSQLEPDPERRLKSSMRSLRNARNRIARFEKDQEDTVGMFEQYRQRIEQLEGEVSRLRDEKEELRVENEQLRAQLSRSSVGKPPSDAKPIVKTEPED</sequence>
<protein>
    <recommendedName>
        <fullName evidence="4">BZIP domain-containing protein</fullName>
    </recommendedName>
</protein>
<name>A0A8H4K4W1_9HYPO</name>
<evidence type="ECO:0000313" key="2">
    <source>
        <dbReference type="EMBL" id="KAF4443299.1"/>
    </source>
</evidence>
<comment type="caution">
    <text evidence="2">The sequence shown here is derived from an EMBL/GenBank/DDBJ whole genome shotgun (WGS) entry which is preliminary data.</text>
</comment>
<dbReference type="Proteomes" id="UP000554235">
    <property type="component" value="Unassembled WGS sequence"/>
</dbReference>
<keyword evidence="3" id="KW-1185">Reference proteome</keyword>
<proteinExistence type="predicted"/>
<organism evidence="2 3">
    <name type="scientific">Fusarium albosuccineum</name>
    <dbReference type="NCBI Taxonomy" id="1237068"/>
    <lineage>
        <taxon>Eukaryota</taxon>
        <taxon>Fungi</taxon>
        <taxon>Dikarya</taxon>
        <taxon>Ascomycota</taxon>
        <taxon>Pezizomycotina</taxon>
        <taxon>Sordariomycetes</taxon>
        <taxon>Hypocreomycetidae</taxon>
        <taxon>Hypocreales</taxon>
        <taxon>Nectriaceae</taxon>
        <taxon>Fusarium</taxon>
        <taxon>Fusarium decemcellulare species complex</taxon>
    </lineage>
</organism>
<feature type="region of interest" description="Disordered" evidence="1">
    <location>
        <begin position="1"/>
        <end position="72"/>
    </location>
</feature>
<feature type="non-terminal residue" evidence="2">
    <location>
        <position position="1"/>
    </location>
</feature>
<evidence type="ECO:0000256" key="1">
    <source>
        <dbReference type="SAM" id="MobiDB-lite"/>
    </source>
</evidence>
<feature type="compositionally biased region" description="Polar residues" evidence="1">
    <location>
        <begin position="25"/>
        <end position="41"/>
    </location>
</feature>
<evidence type="ECO:0008006" key="4">
    <source>
        <dbReference type="Google" id="ProtNLM"/>
    </source>
</evidence>
<dbReference type="EMBL" id="JAADYS010003743">
    <property type="protein sequence ID" value="KAF4443299.1"/>
    <property type="molecule type" value="Genomic_DNA"/>
</dbReference>
<dbReference type="Gene3D" id="1.20.5.1700">
    <property type="match status" value="1"/>
</dbReference>
<feature type="region of interest" description="Disordered" evidence="1">
    <location>
        <begin position="105"/>
        <end position="134"/>
    </location>
</feature>